<keyword evidence="1" id="KW-0812">Transmembrane</keyword>
<keyword evidence="1" id="KW-0472">Membrane</keyword>
<dbReference type="AlphaFoldDB" id="A0A644WD20"/>
<evidence type="ECO:0000313" key="2">
    <source>
        <dbReference type="EMBL" id="MPM01489.1"/>
    </source>
</evidence>
<sequence>MSILRKAACLIAVCALACIPLASAKADIQQPRLTYEMGHVIYRASEEKETSVSVVLQDGDTTLLNSEGESIGTLKVENRIVTFVKGSSDEGMRAEVTPAFSDASGGVWLRRAADEGGTTLQLLYVTVSGNEDNTILQYHGWIDASNVINLQYVAQAVSNAPLQSRIAKLTEQLSTESAASQDSAVISPDDPDTDPIDVLLSSPLLQLGIWGLIVALLIVNLVLSIPKRKKKKVIYAGDAEKPRSDQMVCTQKPLMETIGQEVHTLSEQMAESKRNYAKLERIEADIHEIKEKMPQPEKEDWEELTEIANGALQISNFEDWRQAFIQKGWFPQAVLSSELFAPGEYELTEFGMSQNLAAFVSRNPKYKSWIYVIPSCADRNLRSSQLDNLFQFSSDPGVSAGQYVLVEPATLHSTNGRFFKKLTPGKIFLPARK</sequence>
<evidence type="ECO:0000256" key="1">
    <source>
        <dbReference type="SAM" id="Phobius"/>
    </source>
</evidence>
<name>A0A644WD20_9ZZZZ</name>
<reference evidence="2" key="1">
    <citation type="submission" date="2019-08" db="EMBL/GenBank/DDBJ databases">
        <authorList>
            <person name="Kucharzyk K."/>
            <person name="Murdoch R.W."/>
            <person name="Higgins S."/>
            <person name="Loffler F."/>
        </authorList>
    </citation>
    <scope>NUCLEOTIDE SEQUENCE</scope>
</reference>
<accession>A0A644WD20</accession>
<comment type="caution">
    <text evidence="2">The sequence shown here is derived from an EMBL/GenBank/DDBJ whole genome shotgun (WGS) entry which is preliminary data.</text>
</comment>
<protein>
    <submittedName>
        <fullName evidence="2">Uncharacterized protein</fullName>
    </submittedName>
</protein>
<gene>
    <name evidence="2" type="ORF">SDC9_47729</name>
</gene>
<feature type="transmembrane region" description="Helical" evidence="1">
    <location>
        <begin position="204"/>
        <end position="223"/>
    </location>
</feature>
<organism evidence="2">
    <name type="scientific">bioreactor metagenome</name>
    <dbReference type="NCBI Taxonomy" id="1076179"/>
    <lineage>
        <taxon>unclassified sequences</taxon>
        <taxon>metagenomes</taxon>
        <taxon>ecological metagenomes</taxon>
    </lineage>
</organism>
<proteinExistence type="predicted"/>
<keyword evidence="1" id="KW-1133">Transmembrane helix</keyword>
<dbReference type="EMBL" id="VSSQ01000799">
    <property type="protein sequence ID" value="MPM01489.1"/>
    <property type="molecule type" value="Genomic_DNA"/>
</dbReference>